<dbReference type="Proteomes" id="UP000475862">
    <property type="component" value="Unassembled WGS sequence"/>
</dbReference>
<evidence type="ECO:0000313" key="1">
    <source>
        <dbReference type="EMBL" id="KAE9528078.1"/>
    </source>
</evidence>
<accession>A0A6G0TAQ2</accession>
<comment type="caution">
    <text evidence="1">The sequence shown here is derived from an EMBL/GenBank/DDBJ whole genome shotgun (WGS) entry which is preliminary data.</text>
</comment>
<name>A0A6G0TAQ2_APHGL</name>
<dbReference type="AlphaFoldDB" id="A0A6G0TAQ2"/>
<organism evidence="1 2">
    <name type="scientific">Aphis glycines</name>
    <name type="common">Soybean aphid</name>
    <dbReference type="NCBI Taxonomy" id="307491"/>
    <lineage>
        <taxon>Eukaryota</taxon>
        <taxon>Metazoa</taxon>
        <taxon>Ecdysozoa</taxon>
        <taxon>Arthropoda</taxon>
        <taxon>Hexapoda</taxon>
        <taxon>Insecta</taxon>
        <taxon>Pterygota</taxon>
        <taxon>Neoptera</taxon>
        <taxon>Paraneoptera</taxon>
        <taxon>Hemiptera</taxon>
        <taxon>Sternorrhyncha</taxon>
        <taxon>Aphidomorpha</taxon>
        <taxon>Aphidoidea</taxon>
        <taxon>Aphididae</taxon>
        <taxon>Aphidini</taxon>
        <taxon>Aphis</taxon>
        <taxon>Aphis</taxon>
    </lineage>
</organism>
<gene>
    <name evidence="1" type="ORF">AGLY_012500</name>
</gene>
<evidence type="ECO:0000313" key="2">
    <source>
        <dbReference type="Proteomes" id="UP000475862"/>
    </source>
</evidence>
<proteinExistence type="predicted"/>
<sequence>MARPCATIAYYRVQYTYYTLRASSRCVQIVHFFAVVILHRSEHTVGIGNASCSRVTYIILQNITKTNNKSNLHIYLYTYLIQSSVIQHERNTANNKYRTAIIIQTYVGTIMGRYGHTIAVAAITRVELYLEKQHSATAIAAEYRAVKTSSSKCVSGCAERYSTIRHNIGTYLPNNNNNSSITRSNAATIATDLDTAATASPATGTLTSRRLHTDKTIKCLVLLRCAPLIVIYYNDTYEYTDVLYMCVYCVCISYYYNSLRGLCAFTATIKTMRIIIRIKQ</sequence>
<keyword evidence="2" id="KW-1185">Reference proteome</keyword>
<reference evidence="1 2" key="1">
    <citation type="submission" date="2019-08" db="EMBL/GenBank/DDBJ databases">
        <title>The genome of the soybean aphid Biotype 1, its phylome, world population structure and adaptation to the North American continent.</title>
        <authorList>
            <person name="Giordano R."/>
            <person name="Donthu R.K."/>
            <person name="Hernandez A.G."/>
            <person name="Wright C.L."/>
            <person name="Zimin A.V."/>
        </authorList>
    </citation>
    <scope>NUCLEOTIDE SEQUENCE [LARGE SCALE GENOMIC DNA]</scope>
    <source>
        <tissue evidence="1">Whole aphids</tissue>
    </source>
</reference>
<dbReference type="EMBL" id="VYZN01000049">
    <property type="protein sequence ID" value="KAE9528078.1"/>
    <property type="molecule type" value="Genomic_DNA"/>
</dbReference>
<protein>
    <submittedName>
        <fullName evidence="1">Uncharacterized protein</fullName>
    </submittedName>
</protein>